<name>A0A9X1Y6D3_9PROT</name>
<sequence>MPAGPIDPSWWITVVEIPVVAALFRMIHGLRRDLDGRIERGDRRDSDAVSRTRDDLAEFKHDVARTYVPLSLIRDVDARLTQHLLRIENKLERLARAAAEPPGRPLPPTPPHATAPSIPPEQEPAR</sequence>
<proteinExistence type="predicted"/>
<gene>
    <name evidence="2" type="ORF">M0638_08100</name>
</gene>
<protein>
    <submittedName>
        <fullName evidence="2">Uncharacterized protein</fullName>
    </submittedName>
</protein>
<reference evidence="2" key="1">
    <citation type="submission" date="2022-04" db="EMBL/GenBank/DDBJ databases">
        <title>Roseomonas acroporae sp. nov., isolated from coral Acropora digitifera.</title>
        <authorList>
            <person name="Sun H."/>
        </authorList>
    </citation>
    <scope>NUCLEOTIDE SEQUENCE</scope>
    <source>
        <strain evidence="2">NAR14</strain>
    </source>
</reference>
<organism evidence="2 3">
    <name type="scientific">Roseomonas acroporae</name>
    <dbReference type="NCBI Taxonomy" id="2937791"/>
    <lineage>
        <taxon>Bacteria</taxon>
        <taxon>Pseudomonadati</taxon>
        <taxon>Pseudomonadota</taxon>
        <taxon>Alphaproteobacteria</taxon>
        <taxon>Acetobacterales</taxon>
        <taxon>Roseomonadaceae</taxon>
        <taxon>Roseomonas</taxon>
    </lineage>
</organism>
<dbReference type="Proteomes" id="UP001139516">
    <property type="component" value="Unassembled WGS sequence"/>
</dbReference>
<feature type="region of interest" description="Disordered" evidence="1">
    <location>
        <begin position="96"/>
        <end position="126"/>
    </location>
</feature>
<accession>A0A9X1Y6D3</accession>
<dbReference type="RefSeq" id="WP_248666462.1">
    <property type="nucleotide sequence ID" value="NZ_JALPRX010000029.1"/>
</dbReference>
<evidence type="ECO:0000313" key="3">
    <source>
        <dbReference type="Proteomes" id="UP001139516"/>
    </source>
</evidence>
<dbReference type="EMBL" id="JALPRX010000029">
    <property type="protein sequence ID" value="MCK8784338.1"/>
    <property type="molecule type" value="Genomic_DNA"/>
</dbReference>
<evidence type="ECO:0000256" key="1">
    <source>
        <dbReference type="SAM" id="MobiDB-lite"/>
    </source>
</evidence>
<feature type="compositionally biased region" description="Pro residues" evidence="1">
    <location>
        <begin position="102"/>
        <end position="126"/>
    </location>
</feature>
<comment type="caution">
    <text evidence="2">The sequence shown here is derived from an EMBL/GenBank/DDBJ whole genome shotgun (WGS) entry which is preliminary data.</text>
</comment>
<keyword evidence="3" id="KW-1185">Reference proteome</keyword>
<evidence type="ECO:0000313" key="2">
    <source>
        <dbReference type="EMBL" id="MCK8784338.1"/>
    </source>
</evidence>
<dbReference type="AlphaFoldDB" id="A0A9X1Y6D3"/>